<feature type="domain" description="LRRNT" evidence="4">
    <location>
        <begin position="507"/>
        <end position="539"/>
    </location>
</feature>
<feature type="compositionally biased region" description="Basic and acidic residues" evidence="3">
    <location>
        <begin position="49"/>
        <end position="69"/>
    </location>
</feature>
<feature type="compositionally biased region" description="Low complexity" evidence="3">
    <location>
        <begin position="305"/>
        <end position="315"/>
    </location>
</feature>
<evidence type="ECO:0000313" key="5">
    <source>
        <dbReference type="EMBL" id="KOX81013.1"/>
    </source>
</evidence>
<evidence type="ECO:0000256" key="2">
    <source>
        <dbReference type="ARBA" id="ARBA00022729"/>
    </source>
</evidence>
<name>A0A0M9ADE9_9HYME</name>
<evidence type="ECO:0000256" key="3">
    <source>
        <dbReference type="SAM" id="MobiDB-lite"/>
    </source>
</evidence>
<dbReference type="OrthoDB" id="1600340at2759"/>
<organism evidence="5 6">
    <name type="scientific">Melipona quadrifasciata</name>
    <dbReference type="NCBI Taxonomy" id="166423"/>
    <lineage>
        <taxon>Eukaryota</taxon>
        <taxon>Metazoa</taxon>
        <taxon>Ecdysozoa</taxon>
        <taxon>Arthropoda</taxon>
        <taxon>Hexapoda</taxon>
        <taxon>Insecta</taxon>
        <taxon>Pterygota</taxon>
        <taxon>Neoptera</taxon>
        <taxon>Endopterygota</taxon>
        <taxon>Hymenoptera</taxon>
        <taxon>Apocrita</taxon>
        <taxon>Aculeata</taxon>
        <taxon>Apoidea</taxon>
        <taxon>Anthophila</taxon>
        <taxon>Apidae</taxon>
        <taxon>Melipona</taxon>
    </lineage>
</organism>
<feature type="region of interest" description="Disordered" evidence="3">
    <location>
        <begin position="278"/>
        <end position="345"/>
    </location>
</feature>
<evidence type="ECO:0000256" key="1">
    <source>
        <dbReference type="ARBA" id="ARBA00022614"/>
    </source>
</evidence>
<dbReference type="STRING" id="166423.A0A0M9ADE9"/>
<reference evidence="5 6" key="1">
    <citation type="submission" date="2015-07" db="EMBL/GenBank/DDBJ databases">
        <title>The genome of Melipona quadrifasciata.</title>
        <authorList>
            <person name="Pan H."/>
            <person name="Kapheim K."/>
        </authorList>
    </citation>
    <scope>NUCLEOTIDE SEQUENCE [LARGE SCALE GENOMIC DNA]</scope>
    <source>
        <strain evidence="5">0111107301</strain>
        <tissue evidence="5">Whole body</tissue>
    </source>
</reference>
<dbReference type="Pfam" id="PF01462">
    <property type="entry name" value="LRRNT"/>
    <property type="match status" value="1"/>
</dbReference>
<feature type="compositionally biased region" description="Basic and acidic residues" evidence="3">
    <location>
        <begin position="134"/>
        <end position="146"/>
    </location>
</feature>
<dbReference type="AlphaFoldDB" id="A0A0M9ADE9"/>
<feature type="compositionally biased region" description="Basic residues" evidence="3">
    <location>
        <begin position="316"/>
        <end position="328"/>
    </location>
</feature>
<keyword evidence="2" id="KW-0732">Signal</keyword>
<dbReference type="Proteomes" id="UP000053105">
    <property type="component" value="Unassembled WGS sequence"/>
</dbReference>
<dbReference type="EMBL" id="KQ435693">
    <property type="protein sequence ID" value="KOX81013.1"/>
    <property type="molecule type" value="Genomic_DNA"/>
</dbReference>
<evidence type="ECO:0000313" key="6">
    <source>
        <dbReference type="Proteomes" id="UP000053105"/>
    </source>
</evidence>
<dbReference type="SMART" id="SM00013">
    <property type="entry name" value="LRRNT"/>
    <property type="match status" value="1"/>
</dbReference>
<evidence type="ECO:0000259" key="4">
    <source>
        <dbReference type="SMART" id="SM00013"/>
    </source>
</evidence>
<protein>
    <recommendedName>
        <fullName evidence="4">LRRNT domain-containing protein</fullName>
    </recommendedName>
</protein>
<feature type="region of interest" description="Disordered" evidence="3">
    <location>
        <begin position="130"/>
        <end position="198"/>
    </location>
</feature>
<proteinExistence type="predicted"/>
<keyword evidence="1" id="KW-0433">Leucine-rich repeat</keyword>
<sequence>MEATASSSRGYQRFRVTESEQVRVKSSIYLGRRLLTCPADVRSRGKKSVPLERRASEEKKRERQRKIPEEGNEDFAGQEGWKGEGGREPESRPISVWSPELADGLGKPTKVVGLSLPIAERVVPLVVSNSSSEGRVEGEGGHEHGPQKGLLDGLAHEQPSSVPGGGGGDRKEAAADAGRATSFTVDEESNGRVSEIGRQASKAREALRLEDRGGDATLTETPVLVHEWRRREEAALDLHLIADSGSEVRAKRVVARNASSSADSVLVPLGRGGETCERRGACQAHRSARRSSGVPGGVSGRHHAANAARRNSNRSCRVHGRRRDRSRGKATSERHQNNQNPRDLTSDEFECSVIRLEQDPILEPVRILGCPPAEGLEISSFLEPAPNYVYHPGINVARLAGNEAACFSLYDPNNILPKSRAGSIAKILEGPNRAVKDINRKVLAMARAMTPAWSLRLLGVSCGSVVCAWGLLLILSVLGGGASHGTALGSFGLGSLSGTMEDMNSARCPWLCACTGQEVDCSHRGLTQIPGDLASLLLAEKL</sequence>
<dbReference type="InterPro" id="IPR000372">
    <property type="entry name" value="LRRNT"/>
</dbReference>
<gene>
    <name evidence="5" type="ORF">WN51_05700</name>
</gene>
<feature type="compositionally biased region" description="Basic and acidic residues" evidence="3">
    <location>
        <begin position="81"/>
        <end position="91"/>
    </location>
</feature>
<keyword evidence="6" id="KW-1185">Reference proteome</keyword>
<feature type="region of interest" description="Disordered" evidence="3">
    <location>
        <begin position="41"/>
        <end position="107"/>
    </location>
</feature>
<accession>A0A0M9ADE9</accession>